<comment type="caution">
    <text evidence="2">The sequence shown here is derived from an EMBL/GenBank/DDBJ whole genome shotgun (WGS) entry which is preliminary data.</text>
</comment>
<evidence type="ECO:0000313" key="2">
    <source>
        <dbReference type="EMBL" id="SDH44168.1"/>
    </source>
</evidence>
<sequence length="83" mass="8520">MRLLHLAPATALLAALGGCVSSEPVAYSEPPVVQSMTFQPQQRSYLDAGPAPARLSGPGNTRDSQTGFAGRSDSFGGGVLPSF</sequence>
<reference evidence="2 3" key="1">
    <citation type="submission" date="2016-10" db="EMBL/GenBank/DDBJ databases">
        <authorList>
            <person name="Varghese N."/>
            <person name="Submissions S."/>
        </authorList>
    </citation>
    <scope>NUCLEOTIDE SEQUENCE [LARGE SCALE GENOMIC DNA]</scope>
    <source>
        <strain evidence="2 3">DSM 26672</strain>
    </source>
</reference>
<evidence type="ECO:0000256" key="1">
    <source>
        <dbReference type="SAM" id="MobiDB-lite"/>
    </source>
</evidence>
<dbReference type="Proteomes" id="UP000199468">
    <property type="component" value="Unassembled WGS sequence"/>
</dbReference>
<organism evidence="2 3">
    <name type="scientific">Bosea robiniae</name>
    <dbReference type="NCBI Taxonomy" id="1036780"/>
    <lineage>
        <taxon>Bacteria</taxon>
        <taxon>Pseudomonadati</taxon>
        <taxon>Pseudomonadota</taxon>
        <taxon>Alphaproteobacteria</taxon>
        <taxon>Hyphomicrobiales</taxon>
        <taxon>Boseaceae</taxon>
        <taxon>Bosea</taxon>
    </lineage>
</organism>
<proteinExistence type="predicted"/>
<evidence type="ECO:0000313" key="3">
    <source>
        <dbReference type="Proteomes" id="UP000199468"/>
    </source>
</evidence>
<protein>
    <recommendedName>
        <fullName evidence="4">Lipoprotein</fullName>
    </recommendedName>
</protein>
<accession>A0ABY0P6T2</accession>
<feature type="region of interest" description="Disordered" evidence="1">
    <location>
        <begin position="41"/>
        <end position="83"/>
    </location>
</feature>
<keyword evidence="3" id="KW-1185">Reference proteome</keyword>
<gene>
    <name evidence="2" type="ORF">SAMN05421844_108285</name>
</gene>
<evidence type="ECO:0008006" key="4">
    <source>
        <dbReference type="Google" id="ProtNLM"/>
    </source>
</evidence>
<dbReference type="PROSITE" id="PS51257">
    <property type="entry name" value="PROKAR_LIPOPROTEIN"/>
    <property type="match status" value="1"/>
</dbReference>
<feature type="compositionally biased region" description="Polar residues" evidence="1">
    <location>
        <begin position="58"/>
        <end position="67"/>
    </location>
</feature>
<name>A0ABY0P6T2_9HYPH</name>
<dbReference type="EMBL" id="FNBZ01000008">
    <property type="protein sequence ID" value="SDH44168.1"/>
    <property type="molecule type" value="Genomic_DNA"/>
</dbReference>
<dbReference type="RefSeq" id="WP_162260089.1">
    <property type="nucleotide sequence ID" value="NZ_FNBZ01000008.1"/>
</dbReference>